<protein>
    <submittedName>
        <fullName evidence="2">AIPR family protein</fullName>
    </submittedName>
</protein>
<accession>A0A930PPQ9</accession>
<evidence type="ECO:0000259" key="1">
    <source>
        <dbReference type="Pfam" id="PF10592"/>
    </source>
</evidence>
<evidence type="ECO:0000313" key="3">
    <source>
        <dbReference type="Proteomes" id="UP000770330"/>
    </source>
</evidence>
<dbReference type="RefSeq" id="WP_303945053.1">
    <property type="nucleotide sequence ID" value="NZ_JABZXO010000018.1"/>
</dbReference>
<proteinExistence type="predicted"/>
<organism evidence="2 3">
    <name type="scientific">Rothia mucilaginosa</name>
    <dbReference type="NCBI Taxonomy" id="43675"/>
    <lineage>
        <taxon>Bacteria</taxon>
        <taxon>Bacillati</taxon>
        <taxon>Actinomycetota</taxon>
        <taxon>Actinomycetes</taxon>
        <taxon>Micrococcales</taxon>
        <taxon>Micrococcaceae</taxon>
        <taxon>Rothia</taxon>
    </lineage>
</organism>
<dbReference type="EMBL" id="JABZXO010000018">
    <property type="protein sequence ID" value="MBF1657644.1"/>
    <property type="molecule type" value="Genomic_DNA"/>
</dbReference>
<dbReference type="Proteomes" id="UP000770330">
    <property type="component" value="Unassembled WGS sequence"/>
</dbReference>
<feature type="domain" description="Abortive phage infection protein C-terminal" evidence="1">
    <location>
        <begin position="291"/>
        <end position="373"/>
    </location>
</feature>
<dbReference type="Pfam" id="PF10592">
    <property type="entry name" value="AIPR"/>
    <property type="match status" value="2"/>
</dbReference>
<feature type="domain" description="Abortive phage infection protein C-terminal" evidence="1">
    <location>
        <begin position="434"/>
        <end position="632"/>
    </location>
</feature>
<gene>
    <name evidence="2" type="ORF">HXO61_06915</name>
</gene>
<comment type="caution">
    <text evidence="2">The sequence shown here is derived from an EMBL/GenBank/DDBJ whole genome shotgun (WGS) entry which is preliminary data.</text>
</comment>
<dbReference type="AlphaFoldDB" id="A0A930PPQ9"/>
<evidence type="ECO:0000313" key="2">
    <source>
        <dbReference type="EMBL" id="MBF1657644.1"/>
    </source>
</evidence>
<dbReference type="InterPro" id="IPR018891">
    <property type="entry name" value="AIPR_C"/>
</dbReference>
<sequence>MSNPENTFMINNLITKFKNECHADIDVSDSIDTIFEKFVGYLVTCKYASDSRFSIRAISSGQNAGKSGSEMSIDSAAIVINGNVISNVDDLVSVNPNKMNVSYVFTQAKNESYFKEIGGRLLKFITGVQTVLNSSSTDEKLTDALNSFIEVKNVIEGKESIEDDEGERISFTVDGDVSINLYYAISGSEKGKKSSLSGAGDQIDTALSNIREMDGYILKHAEMIGRETLGDLYKDVFESSPVSFNGDTLQVFKAGETSLYGINTIRFGYLPLGEYLKIIQDDRGNIRKNIFDENVRDYLDASRINRSIKKSLDNDFGKDLFFAMNNGVTIISRDTHSAIGSASLMQIKGYQIVNGCQTSNILHEYYSEKSKHLEKLRNELPEIYRKIDPSILENTFFNDIFPSDSDNGDGHVDAEIWNNRSEIKEKIGIIKKFYDDIKNIESSVCVPVRIIDTKKDDVIDLIVESTNTQNSVDKLELISRTQFNKELEAYFEGVNNGSLLYSRRKNQYSGKSDSQIIDSVHLLKAYAAIFSQAPHLSARYLGKLKDSAVKDNPLYFSVEHNHESYYLAARIFTDLTEWLRNERILLKYRRYRWHMIYAFTVYFDRILRDENESGILNSKIKLSQSSTKMKKIVDRYNRLFAEESNPSLNELFSKSRNIVDKSIVAMKKKYQENEINKEPSFSSKIYNLIKEED</sequence>
<reference evidence="2" key="1">
    <citation type="submission" date="2020-04" db="EMBL/GenBank/DDBJ databases">
        <title>Deep metagenomics examines the oral microbiome during advanced dental caries in children, revealing novel taxa and co-occurrences with host molecules.</title>
        <authorList>
            <person name="Baker J.L."/>
            <person name="Morton J.T."/>
            <person name="Dinis M."/>
            <person name="Alvarez R."/>
            <person name="Tran N.C."/>
            <person name="Knight R."/>
            <person name="Edlund A."/>
        </authorList>
    </citation>
    <scope>NUCLEOTIDE SEQUENCE</scope>
    <source>
        <strain evidence="2">JCVI_39_bin.18</strain>
    </source>
</reference>
<name>A0A930PPQ9_9MICC</name>